<dbReference type="SUPFAM" id="SSF52499">
    <property type="entry name" value="Isochorismatase-like hydrolases"/>
    <property type="match status" value="1"/>
</dbReference>
<protein>
    <submittedName>
        <fullName evidence="3">Nicotinamidase-related amidase</fullName>
    </submittedName>
</protein>
<dbReference type="InterPro" id="IPR036380">
    <property type="entry name" value="Isochorismatase-like_sf"/>
</dbReference>
<feature type="domain" description="Isochorismatase-like" evidence="2">
    <location>
        <begin position="15"/>
        <end position="172"/>
    </location>
</feature>
<dbReference type="Gene3D" id="3.40.50.850">
    <property type="entry name" value="Isochorismatase-like"/>
    <property type="match status" value="1"/>
</dbReference>
<dbReference type="PANTHER" id="PTHR43540:SF7">
    <property type="entry name" value="ISOCHORISMATASE FAMILY PROTEIN YECD"/>
    <property type="match status" value="1"/>
</dbReference>
<gene>
    <name evidence="3" type="ORF">EV644_101284</name>
</gene>
<dbReference type="CDD" id="cd00431">
    <property type="entry name" value="cysteine_hydrolases"/>
    <property type="match status" value="1"/>
</dbReference>
<dbReference type="Proteomes" id="UP000295818">
    <property type="component" value="Unassembled WGS sequence"/>
</dbReference>
<dbReference type="Pfam" id="PF00857">
    <property type="entry name" value="Isochorismatase"/>
    <property type="match status" value="1"/>
</dbReference>
<dbReference type="InterPro" id="IPR000868">
    <property type="entry name" value="Isochorismatase-like_dom"/>
</dbReference>
<proteinExistence type="predicted"/>
<dbReference type="PANTHER" id="PTHR43540">
    <property type="entry name" value="PEROXYUREIDOACRYLATE/UREIDOACRYLATE AMIDOHYDROLASE-RELATED"/>
    <property type="match status" value="1"/>
</dbReference>
<evidence type="ECO:0000259" key="2">
    <source>
        <dbReference type="Pfam" id="PF00857"/>
    </source>
</evidence>
<evidence type="ECO:0000313" key="4">
    <source>
        <dbReference type="Proteomes" id="UP000295818"/>
    </source>
</evidence>
<comment type="caution">
    <text evidence="3">The sequence shown here is derived from an EMBL/GenBank/DDBJ whole genome shotgun (WGS) entry which is preliminary data.</text>
</comment>
<keyword evidence="4" id="KW-1185">Reference proteome</keyword>
<evidence type="ECO:0000256" key="1">
    <source>
        <dbReference type="ARBA" id="ARBA00022801"/>
    </source>
</evidence>
<dbReference type="InterPro" id="IPR050272">
    <property type="entry name" value="Isochorismatase-like_hydrls"/>
</dbReference>
<keyword evidence="1" id="KW-0378">Hydrolase</keyword>
<evidence type="ECO:0000313" key="3">
    <source>
        <dbReference type="EMBL" id="TCO31643.1"/>
    </source>
</evidence>
<sequence length="182" mass="19211">MSADVTTLELEPRRTALVLIDLMPRIVALETAPLSGPEVLERCVALAKATRSVGGLVVNVRVERPGVDVQPEGSGLAPELDPQPGDVEIVKHTVGAFHQTGLDDVLRSRDIETVVLGGIATNFGVESTGRAADEHGYTAVFVTDAMTGLNGAAHDFAVSYIFPRFGTICTGTEYIAALSPQQ</sequence>
<organism evidence="3 4">
    <name type="scientific">Kribbella orskensis</name>
    <dbReference type="NCBI Taxonomy" id="2512216"/>
    <lineage>
        <taxon>Bacteria</taxon>
        <taxon>Bacillati</taxon>
        <taxon>Actinomycetota</taxon>
        <taxon>Actinomycetes</taxon>
        <taxon>Propionibacteriales</taxon>
        <taxon>Kribbellaceae</taxon>
        <taxon>Kribbella</taxon>
    </lineage>
</organism>
<dbReference type="EMBL" id="SLWM01000001">
    <property type="protein sequence ID" value="TCO31643.1"/>
    <property type="molecule type" value="Genomic_DNA"/>
</dbReference>
<name>A0ABY2BW98_9ACTN</name>
<reference evidence="3 4" key="1">
    <citation type="journal article" date="2015" name="Stand. Genomic Sci.">
        <title>Genomic Encyclopedia of Bacterial and Archaeal Type Strains, Phase III: the genomes of soil and plant-associated and newly described type strains.</title>
        <authorList>
            <person name="Whitman W.B."/>
            <person name="Woyke T."/>
            <person name="Klenk H.P."/>
            <person name="Zhou Y."/>
            <person name="Lilburn T.G."/>
            <person name="Beck B.J."/>
            <person name="De Vos P."/>
            <person name="Vandamme P."/>
            <person name="Eisen J.A."/>
            <person name="Garrity G."/>
            <person name="Hugenholtz P."/>
            <person name="Kyrpides N.C."/>
        </authorList>
    </citation>
    <scope>NUCLEOTIDE SEQUENCE [LARGE SCALE GENOMIC DNA]</scope>
    <source>
        <strain evidence="3 4">VKM Ac-2538</strain>
    </source>
</reference>
<accession>A0ABY2BW98</accession>